<protein>
    <recommendedName>
        <fullName evidence="1">TOTE conflict system primase domain-containing protein</fullName>
    </recommendedName>
</protein>
<dbReference type="HOGENOM" id="CLU_302413_0_0_2"/>
<evidence type="ECO:0000259" key="1">
    <source>
        <dbReference type="Pfam" id="PF22548"/>
    </source>
</evidence>
<dbReference type="InterPro" id="IPR054347">
    <property type="entry name" value="TOTE_primase"/>
</dbReference>
<dbReference type="RefSeq" id="WP_048138701.1">
    <property type="nucleotide sequence ID" value="NZ_CP009516.1"/>
</dbReference>
<dbReference type="Proteomes" id="UP000033101">
    <property type="component" value="Chromosome"/>
</dbReference>
<gene>
    <name evidence="2" type="ORF">MSHOH_1471</name>
</gene>
<organism evidence="2 3">
    <name type="scientific">Methanosarcina horonobensis HB-1 = JCM 15518</name>
    <dbReference type="NCBI Taxonomy" id="1434110"/>
    <lineage>
        <taxon>Archaea</taxon>
        <taxon>Methanobacteriati</taxon>
        <taxon>Methanobacteriota</taxon>
        <taxon>Stenosarchaea group</taxon>
        <taxon>Methanomicrobia</taxon>
        <taxon>Methanosarcinales</taxon>
        <taxon>Methanosarcinaceae</taxon>
        <taxon>Methanosarcina</taxon>
    </lineage>
</organism>
<accession>A0A0E3S8X6</accession>
<evidence type="ECO:0000313" key="2">
    <source>
        <dbReference type="EMBL" id="AKB77954.1"/>
    </source>
</evidence>
<keyword evidence="3" id="KW-1185">Reference proteome</keyword>
<dbReference type="OrthoDB" id="142840at2157"/>
<evidence type="ECO:0000313" key="3">
    <source>
        <dbReference type="Proteomes" id="UP000033101"/>
    </source>
</evidence>
<feature type="domain" description="TOTE conflict system primase" evidence="1">
    <location>
        <begin position="675"/>
        <end position="824"/>
    </location>
</feature>
<reference evidence="2 3" key="1">
    <citation type="submission" date="2014-07" db="EMBL/GenBank/DDBJ databases">
        <title>Methanogenic archaea and the global carbon cycle.</title>
        <authorList>
            <person name="Henriksen J.R."/>
            <person name="Luke J."/>
            <person name="Reinhart S."/>
            <person name="Benedict M.N."/>
            <person name="Youngblut N.D."/>
            <person name="Metcalf M.E."/>
            <person name="Whitaker R.J."/>
            <person name="Metcalf W.W."/>
        </authorList>
    </citation>
    <scope>NUCLEOTIDE SEQUENCE [LARGE SCALE GENOMIC DNA]</scope>
    <source>
        <strain evidence="2 3">HB-1</strain>
    </source>
</reference>
<proteinExistence type="predicted"/>
<dbReference type="AlphaFoldDB" id="A0A0E3S8X6"/>
<sequence length="986" mass="111650">MAQVTLAPNPRDNQDKRIEIAYKIYEAFKSGKYLIHKTTRAGATTALIAESMNRDEKFLCMVPTNWIADKTVVADSKKYSDLGSAHIIHIPANHECLYNQELCKDYPDLKKLPILPLAGSCEECQNFDSCEVTAVLRRPDAHGTVITYKKLAALMMAAGSAPNTMAEKILNELSFSKNVILDEVHEIQFGDYVKIDVYEDGIGKLIDVKKYHRVPSDYKYLRRVLNEFGKLLTVPQIENSVHEVLGGAQDENYWKHHLNISLPNPSPGIREGENEYKVTVGAYSELIELTKHREDFGLEMRNILELFSMLLIIQSKTISISAIRDQGIIRVSIAAVNEAYTQSIASFVMSMQKEDKRIFLTSATVCSYNYGKMFMGGDPPKNISFGIGGDPMNTNSKMLILADSKKYYAIGRESRYNKRDEIVSKTINILEMYGNDDCIIIALNTKEAIKLEAALKEAGHEHDVTYYKAPEMMGVSAKARVMIAVGVANKPSNAFDVITSNTEESKRMLHESVHCDTWQAWSRVKDPNGAVPSLVFALGCTVEECNAVTTWGYKRRVVIEPYKERQKKKIKVSCERGLITTPEIIKCKNFEEMIKEAIKHKLSKQIPENQQNLPIDNFLNKLPENSKISLFINNIGRFCTKKGVCLRSSEDLLSLVLNRTDVFAQQNPKGGYLKTKIPVNDFLIKQHLEGKMTIGAYQFNPDNKVKWICFDIDSHAPKNTVETEEDVKRRNELAETNCTKLCNFLKTIDVPYLLEKSGSPHSYHIWIFVELVDGKIAKQFGTDIRKEVGIDCEVFPKQEKIGKDGYGNLVKLPLATHQIHKTESKIQVNGEFVTSFSNIELEVLDISKYPLPKPEVKTKKPVSKAVTTEHANYRTKVRPCIESALKMQLTGTQGHFMRIAVCREYYNSGVRDLEKLVDLYRGQNDFSYEESMKGVLSIIRKESKNVRCDRLRAEASNFVNCLGCPLYRDDASFRACNRGRVEEIIV</sequence>
<dbReference type="KEGG" id="mhor:MSHOH_1471"/>
<dbReference type="GeneID" id="24830674"/>
<name>A0A0E3S8X6_9EURY</name>
<dbReference type="STRING" id="1434110.MSHOH_1471"/>
<dbReference type="PATRIC" id="fig|1434110.4.peg.1832"/>
<dbReference type="EMBL" id="CP009516">
    <property type="protein sequence ID" value="AKB77954.1"/>
    <property type="molecule type" value="Genomic_DNA"/>
</dbReference>
<dbReference type="Pfam" id="PF22548">
    <property type="entry name" value="AEP-TOTE"/>
    <property type="match status" value="1"/>
</dbReference>